<comment type="similarity">
    <text evidence="1">Belongs to the peptidase S66 family.</text>
</comment>
<dbReference type="Gene3D" id="3.40.50.10740">
    <property type="entry name" value="Class I glutamine amidotransferase-like"/>
    <property type="match status" value="1"/>
</dbReference>
<dbReference type="GO" id="GO:0006508">
    <property type="term" value="P:proteolysis"/>
    <property type="evidence" value="ECO:0007669"/>
    <property type="project" value="UniProtKB-KW"/>
</dbReference>
<protein>
    <submittedName>
        <fullName evidence="9">LD-carboxypeptidase</fullName>
    </submittedName>
</protein>
<dbReference type="Gene3D" id="3.50.30.60">
    <property type="entry name" value="LD-carboxypeptidase A C-terminal domain-like"/>
    <property type="match status" value="1"/>
</dbReference>
<reference evidence="9" key="1">
    <citation type="submission" date="2021-01" db="EMBL/GenBank/DDBJ databases">
        <title>Genome public.</title>
        <authorList>
            <person name="Liu C."/>
            <person name="Sun Q."/>
        </authorList>
    </citation>
    <scope>NUCLEOTIDE SEQUENCE</scope>
    <source>
        <strain evidence="9">YIM B02565</strain>
    </source>
</reference>
<dbReference type="Proteomes" id="UP000623681">
    <property type="component" value="Unassembled WGS sequence"/>
</dbReference>
<accession>A0A937K3Q4</accession>
<dbReference type="InterPro" id="IPR003507">
    <property type="entry name" value="S66_fam"/>
</dbReference>
<keyword evidence="3" id="KW-0645">Protease</keyword>
<feature type="domain" description="LD-carboxypeptidase C-terminal" evidence="8">
    <location>
        <begin position="170"/>
        <end position="284"/>
    </location>
</feature>
<evidence type="ECO:0000256" key="5">
    <source>
        <dbReference type="ARBA" id="ARBA00022825"/>
    </source>
</evidence>
<evidence type="ECO:0000313" key="9">
    <source>
        <dbReference type="EMBL" id="MBL4930733.1"/>
    </source>
</evidence>
<keyword evidence="4" id="KW-0378">Hydrolase</keyword>
<evidence type="ECO:0000256" key="2">
    <source>
        <dbReference type="ARBA" id="ARBA00022645"/>
    </source>
</evidence>
<dbReference type="GO" id="GO:0004180">
    <property type="term" value="F:carboxypeptidase activity"/>
    <property type="evidence" value="ECO:0007669"/>
    <property type="project" value="UniProtKB-KW"/>
</dbReference>
<dbReference type="PANTHER" id="PTHR30237:SF2">
    <property type="entry name" value="MUREIN TETRAPEPTIDE CARBOXYPEPTIDASE"/>
    <property type="match status" value="1"/>
</dbReference>
<dbReference type="SUPFAM" id="SSF141986">
    <property type="entry name" value="LD-carboxypeptidase A C-terminal domain-like"/>
    <property type="match status" value="1"/>
</dbReference>
<name>A0A937K3Q4_9CLOT</name>
<evidence type="ECO:0000256" key="4">
    <source>
        <dbReference type="ARBA" id="ARBA00022801"/>
    </source>
</evidence>
<evidence type="ECO:0000256" key="1">
    <source>
        <dbReference type="ARBA" id="ARBA00010233"/>
    </source>
</evidence>
<comment type="caution">
    <text evidence="9">The sequence shown here is derived from an EMBL/GenBank/DDBJ whole genome shotgun (WGS) entry which is preliminary data.</text>
</comment>
<dbReference type="RefSeq" id="WP_202766151.1">
    <property type="nucleotide sequence ID" value="NZ_JAESWA010000015.1"/>
</dbReference>
<dbReference type="InterPro" id="IPR040921">
    <property type="entry name" value="Peptidase_S66C"/>
</dbReference>
<keyword evidence="10" id="KW-1185">Reference proteome</keyword>
<keyword evidence="2" id="KW-0121">Carboxypeptidase</keyword>
<gene>
    <name evidence="9" type="ORF">JK634_02865</name>
</gene>
<dbReference type="InterPro" id="IPR040449">
    <property type="entry name" value="Peptidase_S66_N"/>
</dbReference>
<evidence type="ECO:0000256" key="3">
    <source>
        <dbReference type="ARBA" id="ARBA00022670"/>
    </source>
</evidence>
<feature type="active site" description="Nucleophile" evidence="6">
    <location>
        <position position="108"/>
    </location>
</feature>
<evidence type="ECO:0000256" key="6">
    <source>
        <dbReference type="PIRSR" id="PIRSR028757-1"/>
    </source>
</evidence>
<dbReference type="PANTHER" id="PTHR30237">
    <property type="entry name" value="MURAMOYLTETRAPEPTIDE CARBOXYPEPTIDASE"/>
    <property type="match status" value="1"/>
</dbReference>
<dbReference type="CDD" id="cd07062">
    <property type="entry name" value="Peptidase_S66_mccF_like"/>
    <property type="match status" value="1"/>
</dbReference>
<dbReference type="InterPro" id="IPR027461">
    <property type="entry name" value="Carboxypeptidase_A_C_sf"/>
</dbReference>
<feature type="active site" description="Charge relay system" evidence="6">
    <location>
        <position position="201"/>
    </location>
</feature>
<dbReference type="Pfam" id="PF02016">
    <property type="entry name" value="Peptidase_S66"/>
    <property type="match status" value="1"/>
</dbReference>
<feature type="active site" description="Charge relay system" evidence="6">
    <location>
        <position position="269"/>
    </location>
</feature>
<evidence type="ECO:0000259" key="8">
    <source>
        <dbReference type="Pfam" id="PF17676"/>
    </source>
</evidence>
<dbReference type="EMBL" id="JAESWA010000015">
    <property type="protein sequence ID" value="MBL4930733.1"/>
    <property type="molecule type" value="Genomic_DNA"/>
</dbReference>
<evidence type="ECO:0000313" key="10">
    <source>
        <dbReference type="Proteomes" id="UP000623681"/>
    </source>
</evidence>
<dbReference type="InterPro" id="IPR029062">
    <property type="entry name" value="Class_I_gatase-like"/>
</dbReference>
<organism evidence="9 10">
    <name type="scientific">Clostridium paridis</name>
    <dbReference type="NCBI Taxonomy" id="2803863"/>
    <lineage>
        <taxon>Bacteria</taxon>
        <taxon>Bacillati</taxon>
        <taxon>Bacillota</taxon>
        <taxon>Clostridia</taxon>
        <taxon>Eubacteriales</taxon>
        <taxon>Clostridiaceae</taxon>
        <taxon>Clostridium</taxon>
    </lineage>
</organism>
<dbReference type="AlphaFoldDB" id="A0A937K3Q4"/>
<sequence>MKSLKDGDFIGIVACSNKLQLRNREKIHELEEFINCLGLKIKYGNNIYEEECCYEEPREKAQGLMNLFIDKRVKVIFDISGGDLANGVLDFLDFNLIKDNPKIFCGYSDLTVIINPLNTKAKIETYYYQIRNLVGEYKEQQQTEFMRTFFQGYDDLINFKYNWIQGDKIQGEVIGGNLRCFLKLSGTKYMPSFDNKVLFLESLGGDDKKITTYLTQYKQIGAFEKISGIILGSFSELEDKNYYPKVEEILLNIIEDKKIPIIKTAYLGHRQNSKAISIGKSINLFKETFYEK</sequence>
<dbReference type="GO" id="GO:0008236">
    <property type="term" value="F:serine-type peptidase activity"/>
    <property type="evidence" value="ECO:0007669"/>
    <property type="project" value="UniProtKB-KW"/>
</dbReference>
<proteinExistence type="inferred from homology"/>
<dbReference type="SUPFAM" id="SSF52317">
    <property type="entry name" value="Class I glutamine amidotransferase-like"/>
    <property type="match status" value="1"/>
</dbReference>
<feature type="domain" description="LD-carboxypeptidase N-terminal" evidence="7">
    <location>
        <begin position="10"/>
        <end position="127"/>
    </location>
</feature>
<dbReference type="InterPro" id="IPR027478">
    <property type="entry name" value="LdcA_N"/>
</dbReference>
<keyword evidence="5" id="KW-0720">Serine protease</keyword>
<dbReference type="PIRSF" id="PIRSF028757">
    <property type="entry name" value="LD-carboxypeptidase"/>
    <property type="match status" value="1"/>
</dbReference>
<evidence type="ECO:0000259" key="7">
    <source>
        <dbReference type="Pfam" id="PF02016"/>
    </source>
</evidence>
<dbReference type="Pfam" id="PF17676">
    <property type="entry name" value="Peptidase_S66C"/>
    <property type="match status" value="1"/>
</dbReference>